<keyword evidence="3 11" id="KW-0050">Antiport</keyword>
<dbReference type="GO" id="GO:0015385">
    <property type="term" value="F:sodium:proton antiporter activity"/>
    <property type="evidence" value="ECO:0007669"/>
    <property type="project" value="UniProtKB-UniRule"/>
</dbReference>
<comment type="caution">
    <text evidence="13">The sequence shown here is derived from an EMBL/GenBank/DDBJ whole genome shotgun (WGS) entry which is preliminary data.</text>
</comment>
<keyword evidence="4 11" id="KW-1003">Cell membrane</keyword>
<organism evidence="13 14">
    <name type="scientific">Aeriscardovia aeriphila</name>
    <dbReference type="NCBI Taxonomy" id="218139"/>
    <lineage>
        <taxon>Bacteria</taxon>
        <taxon>Bacillati</taxon>
        <taxon>Actinomycetota</taxon>
        <taxon>Actinomycetes</taxon>
        <taxon>Bifidobacteriales</taxon>
        <taxon>Bifidobacteriaceae</taxon>
        <taxon>Aeriscardovia</taxon>
    </lineage>
</organism>
<keyword evidence="10 11" id="KW-0739">Sodium transport</keyword>
<keyword evidence="8 11" id="KW-0406">Ion transport</keyword>
<feature type="compositionally biased region" description="Basic residues" evidence="12">
    <location>
        <begin position="45"/>
        <end position="54"/>
    </location>
</feature>
<feature type="compositionally biased region" description="Basic and acidic residues" evidence="12">
    <location>
        <begin position="18"/>
        <end position="44"/>
    </location>
</feature>
<feature type="compositionally biased region" description="Basic residues" evidence="12">
    <location>
        <begin position="100"/>
        <end position="111"/>
    </location>
</feature>
<dbReference type="Gene3D" id="1.20.1530.10">
    <property type="entry name" value="Na+/H+ antiporter like domain"/>
    <property type="match status" value="1"/>
</dbReference>
<evidence type="ECO:0000256" key="3">
    <source>
        <dbReference type="ARBA" id="ARBA00022449"/>
    </source>
</evidence>
<evidence type="ECO:0000256" key="4">
    <source>
        <dbReference type="ARBA" id="ARBA00022475"/>
    </source>
</evidence>
<feature type="transmembrane region" description="Helical" evidence="11">
    <location>
        <begin position="409"/>
        <end position="442"/>
    </location>
</feature>
<feature type="transmembrane region" description="Helical" evidence="11">
    <location>
        <begin position="211"/>
        <end position="229"/>
    </location>
</feature>
<comment type="subcellular location">
    <subcellularLocation>
        <location evidence="1">Cell inner membrane</location>
        <topology evidence="1">Multi-pass membrane protein</topology>
    </subcellularLocation>
    <subcellularLocation>
        <location evidence="11">Cell membrane</location>
        <topology evidence="11">Multi-pass membrane protein</topology>
    </subcellularLocation>
</comment>
<dbReference type="InterPro" id="IPR023171">
    <property type="entry name" value="Na/H_antiporter_dom_sf"/>
</dbReference>
<keyword evidence="6 11" id="KW-1133">Transmembrane helix</keyword>
<evidence type="ECO:0000256" key="1">
    <source>
        <dbReference type="ARBA" id="ARBA00004429"/>
    </source>
</evidence>
<gene>
    <name evidence="11 13" type="primary">nhaA</name>
    <name evidence="13" type="ORF">K8U78_05055</name>
</gene>
<keyword evidence="2 11" id="KW-0813">Transport</keyword>
<dbReference type="HAMAP" id="MF_01844">
    <property type="entry name" value="NhaA"/>
    <property type="match status" value="1"/>
</dbReference>
<evidence type="ECO:0000256" key="6">
    <source>
        <dbReference type="ARBA" id="ARBA00022989"/>
    </source>
</evidence>
<comment type="function">
    <text evidence="11">Na(+)/H(+) antiporter that extrudes sodium in exchange for external protons.</text>
</comment>
<feature type="transmembrane region" description="Helical" evidence="11">
    <location>
        <begin position="347"/>
        <end position="362"/>
    </location>
</feature>
<evidence type="ECO:0000256" key="11">
    <source>
        <dbReference type="HAMAP-Rule" id="MF_01844"/>
    </source>
</evidence>
<name>A0A921FW77_9BIFI</name>
<evidence type="ECO:0000256" key="9">
    <source>
        <dbReference type="ARBA" id="ARBA00023136"/>
    </source>
</evidence>
<dbReference type="GO" id="GO:0006885">
    <property type="term" value="P:regulation of pH"/>
    <property type="evidence" value="ECO:0007669"/>
    <property type="project" value="UniProtKB-UniRule"/>
</dbReference>
<evidence type="ECO:0000256" key="10">
    <source>
        <dbReference type="ARBA" id="ARBA00023201"/>
    </source>
</evidence>
<reference evidence="13" key="1">
    <citation type="journal article" date="2021" name="PeerJ">
        <title>Extensive microbial diversity within the chicken gut microbiome revealed by metagenomics and culture.</title>
        <authorList>
            <person name="Gilroy R."/>
            <person name="Ravi A."/>
            <person name="Getino M."/>
            <person name="Pursley I."/>
            <person name="Horton D.L."/>
            <person name="Alikhan N.F."/>
            <person name="Baker D."/>
            <person name="Gharbi K."/>
            <person name="Hall N."/>
            <person name="Watson M."/>
            <person name="Adriaenssens E.M."/>
            <person name="Foster-Nyarko E."/>
            <person name="Jarju S."/>
            <person name="Secka A."/>
            <person name="Antonio M."/>
            <person name="Oren A."/>
            <person name="Chaudhuri R.R."/>
            <person name="La Ragione R."/>
            <person name="Hildebrand F."/>
            <person name="Pallen M.J."/>
        </authorList>
    </citation>
    <scope>NUCLEOTIDE SEQUENCE</scope>
    <source>
        <strain evidence="13">578</strain>
    </source>
</reference>
<evidence type="ECO:0000256" key="7">
    <source>
        <dbReference type="ARBA" id="ARBA00023053"/>
    </source>
</evidence>
<accession>A0A921FW77</accession>
<feature type="transmembrane region" description="Helical" evidence="11">
    <location>
        <begin position="128"/>
        <end position="152"/>
    </location>
</feature>
<evidence type="ECO:0000313" key="13">
    <source>
        <dbReference type="EMBL" id="HJF18497.1"/>
    </source>
</evidence>
<comment type="similarity">
    <text evidence="11">Belongs to the NhaA Na(+)/H(+) (TC 2.A.33) antiporter family.</text>
</comment>
<feature type="transmembrane region" description="Helical" evidence="11">
    <location>
        <begin position="279"/>
        <end position="298"/>
    </location>
</feature>
<dbReference type="EMBL" id="DYWK01000006">
    <property type="protein sequence ID" value="HJF18497.1"/>
    <property type="molecule type" value="Genomic_DNA"/>
</dbReference>
<evidence type="ECO:0000313" key="14">
    <source>
        <dbReference type="Proteomes" id="UP000715651"/>
    </source>
</evidence>
<dbReference type="NCBIfam" id="TIGR00773">
    <property type="entry name" value="NhaA"/>
    <property type="match status" value="1"/>
</dbReference>
<feature type="region of interest" description="Disordered" evidence="12">
    <location>
        <begin position="67"/>
        <end position="116"/>
    </location>
</feature>
<dbReference type="AlphaFoldDB" id="A0A921FW77"/>
<feature type="transmembrane region" description="Helical" evidence="11">
    <location>
        <begin position="454"/>
        <end position="474"/>
    </location>
</feature>
<dbReference type="Pfam" id="PF06965">
    <property type="entry name" value="Na_H_antiport_1"/>
    <property type="match status" value="1"/>
</dbReference>
<keyword evidence="5 11" id="KW-0812">Transmembrane</keyword>
<evidence type="ECO:0000256" key="12">
    <source>
        <dbReference type="SAM" id="MobiDB-lite"/>
    </source>
</evidence>
<proteinExistence type="inferred from homology"/>
<feature type="region of interest" description="Disordered" evidence="12">
    <location>
        <begin position="18"/>
        <end position="55"/>
    </location>
</feature>
<evidence type="ECO:0000256" key="8">
    <source>
        <dbReference type="ARBA" id="ARBA00023065"/>
    </source>
</evidence>
<dbReference type="InterPro" id="IPR004670">
    <property type="entry name" value="NhaA"/>
</dbReference>
<feature type="transmembrane region" description="Helical" evidence="11">
    <location>
        <begin position="486"/>
        <end position="505"/>
    </location>
</feature>
<dbReference type="GO" id="GO:0005886">
    <property type="term" value="C:plasma membrane"/>
    <property type="evidence" value="ECO:0007669"/>
    <property type="project" value="UniProtKB-SubCell"/>
</dbReference>
<evidence type="ECO:0000256" key="2">
    <source>
        <dbReference type="ARBA" id="ARBA00022448"/>
    </source>
</evidence>
<keyword evidence="7 11" id="KW-0915">Sodium</keyword>
<protein>
    <recommendedName>
        <fullName evidence="11">Na(+)/H(+) antiporter NhaA</fullName>
    </recommendedName>
    <alternativeName>
        <fullName evidence="11">Sodium/proton antiporter NhaA</fullName>
    </alternativeName>
</protein>
<keyword evidence="9 11" id="KW-0472">Membrane</keyword>
<dbReference type="Proteomes" id="UP000715651">
    <property type="component" value="Unassembled WGS sequence"/>
</dbReference>
<feature type="compositionally biased region" description="Low complexity" evidence="12">
    <location>
        <begin position="89"/>
        <end position="99"/>
    </location>
</feature>
<sequence>MTPFPKMQAGVLPLSCEDGRKKDDVAKKVSEENAKVERGREKGQARFRTRRAHRVGSVDMIDVTDQVSHAAHQQRLKDEAAEAPTSSTRKPSSASAQARAPRKRRQAKKTRQSQFGKTLTHWANSDRIAGIIMLCFAAAGLLIANLPVIGPAFEHLREFVINVPFTNIRLDIADWVQDGVLTLFFLVVGLELKQELTHGSLSNPKRAAVPMIAAVGGMVAPPIVYLSVVSLMKAAGDATALNPQALSGWAVPTATDIAFSLAVLAIFSKGLPSEIRGFLLTLATVDDLLGILLIAFLFTSVNQWYWFVLMGACALLWAWMSRLKKVPWPLVALLGIVMWSMTFEAGIHPTLSGVIFGLLVPSKRMHGERTTRAHRWATRLNPISALFAVPLFALFATAIPFGGMSWSVLISPIVLGIVLALVIGKPLGVMVASWISVHLFNLELAGGLKIRDMIGMACACGIGFTVSFLIASLAFSHPILVEESRLAVLLGSVLSAVVAAVVLTIQSRHPKQRWQQ</sequence>
<feature type="transmembrane region" description="Helical" evidence="11">
    <location>
        <begin position="383"/>
        <end position="403"/>
    </location>
</feature>
<feature type="transmembrane region" description="Helical" evidence="11">
    <location>
        <begin position="304"/>
        <end position="319"/>
    </location>
</feature>
<dbReference type="PANTHER" id="PTHR30341:SF0">
    <property type="entry name" value="NA(+)_H(+) ANTIPORTER NHAA"/>
    <property type="match status" value="1"/>
</dbReference>
<reference evidence="13" key="2">
    <citation type="submission" date="2021-09" db="EMBL/GenBank/DDBJ databases">
        <authorList>
            <person name="Gilroy R."/>
        </authorList>
    </citation>
    <scope>NUCLEOTIDE SEQUENCE</scope>
    <source>
        <strain evidence="13">578</strain>
    </source>
</reference>
<comment type="catalytic activity">
    <reaction evidence="11">
        <text>Na(+)(in) + 2 H(+)(out) = Na(+)(out) + 2 H(+)(in)</text>
        <dbReference type="Rhea" id="RHEA:29251"/>
        <dbReference type="ChEBI" id="CHEBI:15378"/>
        <dbReference type="ChEBI" id="CHEBI:29101"/>
    </reaction>
</comment>
<evidence type="ECO:0000256" key="5">
    <source>
        <dbReference type="ARBA" id="ARBA00022692"/>
    </source>
</evidence>
<feature type="transmembrane region" description="Helical" evidence="11">
    <location>
        <begin position="249"/>
        <end position="267"/>
    </location>
</feature>
<dbReference type="PANTHER" id="PTHR30341">
    <property type="entry name" value="SODIUM ION/PROTON ANTIPORTER NHAA-RELATED"/>
    <property type="match status" value="1"/>
</dbReference>